<reference evidence="3" key="1">
    <citation type="journal article" date="2020" name="bioRxiv">
        <title>Chromosome-level reference genome of the European wasp spider Argiope bruennichi: a resource for studies on range expansion and evolutionary adaptation.</title>
        <authorList>
            <person name="Sheffer M.M."/>
            <person name="Hoppe A."/>
            <person name="Krehenwinkel H."/>
            <person name="Uhl G."/>
            <person name="Kuss A.W."/>
            <person name="Jensen L."/>
            <person name="Jensen C."/>
            <person name="Gillespie R.G."/>
            <person name="Hoff K.J."/>
            <person name="Prost S."/>
        </authorList>
    </citation>
    <scope>NUCLEOTIDE SEQUENCE</scope>
</reference>
<sequence length="584" mass="62041">MSSPTKVSENLSFPATASLVSPPKTFALPSVVLSPRSPNCSNVGPPLPPSPDKTCLGNSPSSHDPVRPSRNSDPSNALNCPDPSQCDKFAVNDSSTSCSGLGTVATKPGSAVCERTRSKLAAKKQVEASASPQLKSQAVPPDSQEKLSCDPLKMPLGPLLATEECTDLKPDKDACPKGHPSDPQCQDVMPNFSLGSLGLNTLPSQSSPVLAKSPPSSLEDQLYLSPSPEKPDVREVVTLNDSPLANFPDDPSEWTKMFLGLLSGPPPAKAFASLPPVTKSICKYCELVLSSPVSLKLHLEEVHLIRSPSKSAAPVAPSRSNPALRLLPQFVCDKCKAAFHFKPSLLAHRCLETADASSKSPLGSDPPELASSSTKRTRPATSNSKQVVSNKGSLSYAAATSRKLPANPPPRPHSSVRAAWHFLACGLPTFCTSALCHRPVPLVRKLLLQRRSRSPPTQATPLHVSETLGGALGVSSSSTPPEPRPMLPCVDCNFLAKTRKGLRFHRYRQHSVPIAKRSTTRSQEHVPPPTTQDANLTSPPPSGVVNKIHPDRAGCSAAQITSSLPSNTQSVVQSPDLPNYQPFF</sequence>
<gene>
    <name evidence="3" type="ORF">HNY73_001605</name>
</gene>
<dbReference type="SMART" id="SM00355">
    <property type="entry name" value="ZnF_C2H2"/>
    <property type="match status" value="3"/>
</dbReference>
<feature type="domain" description="C2H2-type" evidence="2">
    <location>
        <begin position="282"/>
        <end position="303"/>
    </location>
</feature>
<feature type="region of interest" description="Disordered" evidence="1">
    <location>
        <begin position="123"/>
        <end position="153"/>
    </location>
</feature>
<dbReference type="Proteomes" id="UP000807504">
    <property type="component" value="Unassembled WGS sequence"/>
</dbReference>
<evidence type="ECO:0000256" key="1">
    <source>
        <dbReference type="SAM" id="MobiDB-lite"/>
    </source>
</evidence>
<feature type="compositionally biased region" description="Polar residues" evidence="1">
    <location>
        <begin position="69"/>
        <end position="78"/>
    </location>
</feature>
<feature type="region of interest" description="Disordered" evidence="1">
    <location>
        <begin position="34"/>
        <end position="83"/>
    </location>
</feature>
<evidence type="ECO:0000313" key="4">
    <source>
        <dbReference type="Proteomes" id="UP000807504"/>
    </source>
</evidence>
<reference evidence="3" key="2">
    <citation type="submission" date="2020-06" db="EMBL/GenBank/DDBJ databases">
        <authorList>
            <person name="Sheffer M."/>
        </authorList>
    </citation>
    <scope>NUCLEOTIDE SEQUENCE</scope>
</reference>
<feature type="compositionally biased region" description="Polar residues" evidence="1">
    <location>
        <begin position="1"/>
        <end position="19"/>
    </location>
</feature>
<feature type="region of interest" description="Disordered" evidence="1">
    <location>
        <begin position="1"/>
        <end position="21"/>
    </location>
</feature>
<feature type="region of interest" description="Disordered" evidence="1">
    <location>
        <begin position="563"/>
        <end position="584"/>
    </location>
</feature>
<feature type="region of interest" description="Disordered" evidence="1">
    <location>
        <begin position="453"/>
        <end position="483"/>
    </location>
</feature>
<dbReference type="EMBL" id="JABXBU010000001">
    <property type="protein sequence ID" value="KAF8797325.1"/>
    <property type="molecule type" value="Genomic_DNA"/>
</dbReference>
<comment type="caution">
    <text evidence="3">The sequence shown here is derived from an EMBL/GenBank/DDBJ whole genome shotgun (WGS) entry which is preliminary data.</text>
</comment>
<feature type="compositionally biased region" description="Polar residues" evidence="1">
    <location>
        <begin position="370"/>
        <end position="392"/>
    </location>
</feature>
<feature type="region of interest" description="Disordered" evidence="1">
    <location>
        <begin position="510"/>
        <end position="541"/>
    </location>
</feature>
<protein>
    <recommendedName>
        <fullName evidence="2">C2H2-type domain-containing protein</fullName>
    </recommendedName>
</protein>
<name>A0A8T0G471_ARGBR</name>
<feature type="region of interest" description="Disordered" evidence="1">
    <location>
        <begin position="356"/>
        <end position="392"/>
    </location>
</feature>
<feature type="compositionally biased region" description="Basic and acidic residues" evidence="1">
    <location>
        <begin position="168"/>
        <end position="180"/>
    </location>
</feature>
<accession>A0A8T0G471</accession>
<dbReference type="PROSITE" id="PS00028">
    <property type="entry name" value="ZINC_FINGER_C2H2_1"/>
    <property type="match status" value="1"/>
</dbReference>
<dbReference type="AlphaFoldDB" id="A0A8T0G471"/>
<organism evidence="3 4">
    <name type="scientific">Argiope bruennichi</name>
    <name type="common">Wasp spider</name>
    <name type="synonym">Aranea bruennichi</name>
    <dbReference type="NCBI Taxonomy" id="94029"/>
    <lineage>
        <taxon>Eukaryota</taxon>
        <taxon>Metazoa</taxon>
        <taxon>Ecdysozoa</taxon>
        <taxon>Arthropoda</taxon>
        <taxon>Chelicerata</taxon>
        <taxon>Arachnida</taxon>
        <taxon>Araneae</taxon>
        <taxon>Araneomorphae</taxon>
        <taxon>Entelegynae</taxon>
        <taxon>Araneoidea</taxon>
        <taxon>Araneidae</taxon>
        <taxon>Argiope</taxon>
    </lineage>
</organism>
<proteinExistence type="predicted"/>
<evidence type="ECO:0000313" key="3">
    <source>
        <dbReference type="EMBL" id="KAF8797325.1"/>
    </source>
</evidence>
<evidence type="ECO:0000259" key="2">
    <source>
        <dbReference type="PROSITE" id="PS00028"/>
    </source>
</evidence>
<keyword evidence="4" id="KW-1185">Reference proteome</keyword>
<feature type="region of interest" description="Disordered" evidence="1">
    <location>
        <begin position="168"/>
        <end position="187"/>
    </location>
</feature>
<dbReference type="InterPro" id="IPR013087">
    <property type="entry name" value="Znf_C2H2_type"/>
</dbReference>
<feature type="compositionally biased region" description="Polar residues" evidence="1">
    <location>
        <begin position="563"/>
        <end position="573"/>
    </location>
</feature>